<dbReference type="KEGG" id="pbap:Pla133_28570"/>
<gene>
    <name evidence="1" type="ORF">Pla133_28570</name>
</gene>
<dbReference type="AlphaFoldDB" id="A0A518BLC3"/>
<evidence type="ECO:0000313" key="2">
    <source>
        <dbReference type="Proteomes" id="UP000316921"/>
    </source>
</evidence>
<keyword evidence="2" id="KW-1185">Reference proteome</keyword>
<dbReference type="Gene3D" id="1.10.390.10">
    <property type="entry name" value="Neutral Protease Domain 2"/>
    <property type="match status" value="1"/>
</dbReference>
<dbReference type="SUPFAM" id="SSF55486">
    <property type="entry name" value="Metalloproteases ('zincins'), catalytic domain"/>
    <property type="match status" value="1"/>
</dbReference>
<organism evidence="1 2">
    <name type="scientific">Engelhardtia mirabilis</name>
    <dbReference type="NCBI Taxonomy" id="2528011"/>
    <lineage>
        <taxon>Bacteria</taxon>
        <taxon>Pseudomonadati</taxon>
        <taxon>Planctomycetota</taxon>
        <taxon>Planctomycetia</taxon>
        <taxon>Planctomycetia incertae sedis</taxon>
        <taxon>Engelhardtia</taxon>
    </lineage>
</organism>
<evidence type="ECO:0008006" key="3">
    <source>
        <dbReference type="Google" id="ProtNLM"/>
    </source>
</evidence>
<reference evidence="1 2" key="1">
    <citation type="submission" date="2019-02" db="EMBL/GenBank/DDBJ databases">
        <title>Deep-cultivation of Planctomycetes and their phenomic and genomic characterization uncovers novel biology.</title>
        <authorList>
            <person name="Wiegand S."/>
            <person name="Jogler M."/>
            <person name="Boedeker C."/>
            <person name="Pinto D."/>
            <person name="Vollmers J."/>
            <person name="Rivas-Marin E."/>
            <person name="Kohn T."/>
            <person name="Peeters S.H."/>
            <person name="Heuer A."/>
            <person name="Rast P."/>
            <person name="Oberbeckmann S."/>
            <person name="Bunk B."/>
            <person name="Jeske O."/>
            <person name="Meyerdierks A."/>
            <person name="Storesund J.E."/>
            <person name="Kallscheuer N."/>
            <person name="Luecker S."/>
            <person name="Lage O.M."/>
            <person name="Pohl T."/>
            <person name="Merkel B.J."/>
            <person name="Hornburger P."/>
            <person name="Mueller R.-W."/>
            <person name="Bruemmer F."/>
            <person name="Labrenz M."/>
            <person name="Spormann A.M."/>
            <person name="Op den Camp H."/>
            <person name="Overmann J."/>
            <person name="Amann R."/>
            <person name="Jetten M.S.M."/>
            <person name="Mascher T."/>
            <person name="Medema M.H."/>
            <person name="Devos D.P."/>
            <person name="Kaster A.-K."/>
            <person name="Ovreas L."/>
            <person name="Rohde M."/>
            <person name="Galperin M.Y."/>
            <person name="Jogler C."/>
        </authorList>
    </citation>
    <scope>NUCLEOTIDE SEQUENCE [LARGE SCALE GENOMIC DNA]</scope>
    <source>
        <strain evidence="1 2">Pla133</strain>
    </source>
</reference>
<dbReference type="EMBL" id="CP036287">
    <property type="protein sequence ID" value="QDU67768.1"/>
    <property type="molecule type" value="Genomic_DNA"/>
</dbReference>
<evidence type="ECO:0000313" key="1">
    <source>
        <dbReference type="EMBL" id="QDU67768.1"/>
    </source>
</evidence>
<dbReference type="InterPro" id="IPR027268">
    <property type="entry name" value="Peptidase_M4/M1_CTD_sf"/>
</dbReference>
<name>A0A518BLC3_9BACT</name>
<accession>A0A518BLC3</accession>
<sequence>MDLHLSAAGDFEARVELEVSGSLGVWWPFLLARPLELIAVFDLSDTVEGQCSLRGPTAHGLPLATEGALYGVRLSSSCGRPRRARLRFEIRGRGLNERRRDWRGAIVADGERVRMSEQSLFLPQVLVSPGNRAPATFPWEAFVTVPKGIEMIMPGQMLEAPTDVPCGVRWRFGSSEPSTLWIVGARKPRIVIPPRESRSPAITAVMDDSPAHSAIDYARTLQDAVESYSELFAPTTLHTVAVVHDESMNYHWSSPGMVLLGRHGTRLPVGLIGHEAAHFWWGGATVFVGLGERFLTEGLAEYSAWRFMERRGSGDGATQRAREARNTLQVRAREGQPCPALLVANFDTLGYDTAVYLLAPLVLRYLELRIGQQRFDEFLGRLARRRIVGAADAVAEIGALLGGATEALIREAPWLLQPGPFEVLVESIESSSHGRHVELTTRFVRSNEQVSFDGVLSVTCHGRGGGDRCQRELRFVGGVGRASLAAPFEIAELWFDPDARFPARVPPVQRATAGGAWLALDTPPAVSAARFVPNASETGRGHLEVRFDRPMDGRMGINRVDQDEARQRGYKIPRVVDGEWREGGAVLDLWLQGLEPDELYTVPFRGRRFRDLYGMPLAAFDVRVAVGPAAANAEVVDGEPVDESDLVPS</sequence>
<dbReference type="Proteomes" id="UP000316921">
    <property type="component" value="Chromosome"/>
</dbReference>
<proteinExistence type="predicted"/>
<protein>
    <recommendedName>
        <fullName evidence="3">Peptidase M1 membrane alanine aminopeptidase domain-containing protein</fullName>
    </recommendedName>
</protein>